<dbReference type="InterPro" id="IPR005094">
    <property type="entry name" value="Endonuclease_MobA/VirD2"/>
</dbReference>
<dbReference type="EMBL" id="AMCI01000517">
    <property type="protein sequence ID" value="EJX08890.1"/>
    <property type="molecule type" value="Genomic_DNA"/>
</dbReference>
<name>J9H4V7_9ZZZZ</name>
<feature type="domain" description="MobA/VirD2-like nuclease" evidence="2">
    <location>
        <begin position="44"/>
        <end position="147"/>
    </location>
</feature>
<reference evidence="3" key="1">
    <citation type="journal article" date="2012" name="PLoS ONE">
        <title>Gene sets for utilization of primary and secondary nutrition supplies in the distal gut of endangered iberian lynx.</title>
        <authorList>
            <person name="Alcaide M."/>
            <person name="Messina E."/>
            <person name="Richter M."/>
            <person name="Bargiela R."/>
            <person name="Peplies J."/>
            <person name="Huws S.A."/>
            <person name="Newbold C.J."/>
            <person name="Golyshin P.N."/>
            <person name="Simon M.A."/>
            <person name="Lopez G."/>
            <person name="Yakimov M.M."/>
            <person name="Ferrer M."/>
        </authorList>
    </citation>
    <scope>NUCLEOTIDE SEQUENCE</scope>
</reference>
<proteinExistence type="predicted"/>
<feature type="compositionally biased region" description="Basic residues" evidence="1">
    <location>
        <begin position="461"/>
        <end position="481"/>
    </location>
</feature>
<evidence type="ECO:0000259" key="2">
    <source>
        <dbReference type="Pfam" id="PF03432"/>
    </source>
</evidence>
<evidence type="ECO:0000256" key="1">
    <source>
        <dbReference type="SAM" id="MobiDB-lite"/>
    </source>
</evidence>
<dbReference type="Pfam" id="PF03432">
    <property type="entry name" value="Relaxase"/>
    <property type="match status" value="1"/>
</dbReference>
<protein>
    <submittedName>
        <fullName evidence="3">Mobilization nuclease domain protein</fullName>
    </submittedName>
</protein>
<dbReference type="AlphaFoldDB" id="J9H4V7"/>
<organism evidence="3">
    <name type="scientific">gut metagenome</name>
    <dbReference type="NCBI Taxonomy" id="749906"/>
    <lineage>
        <taxon>unclassified sequences</taxon>
        <taxon>metagenomes</taxon>
        <taxon>organismal metagenomes</taxon>
    </lineage>
</organism>
<feature type="region of interest" description="Disordered" evidence="1">
    <location>
        <begin position="459"/>
        <end position="485"/>
    </location>
</feature>
<evidence type="ECO:0000313" key="3">
    <source>
        <dbReference type="EMBL" id="EJX08890.1"/>
    </source>
</evidence>
<comment type="caution">
    <text evidence="3">The sequence shown here is derived from an EMBL/GenBank/DDBJ whole genome shotgun (WGS) entry which is preliminary data.</text>
</comment>
<feature type="region of interest" description="Disordered" evidence="1">
    <location>
        <begin position="497"/>
        <end position="532"/>
    </location>
</feature>
<sequence length="532" mass="62115">MIATILPGSSDFHAVGYNEHKVYQGKATLLEIQNFGGLENEENRTAKQLVRFLRLYSSRNSRIQKPQFHVAISCKGHEMSESQLLEFAHRYLHEMGYAEPGQPWLIYAHHDTDNTHLHIVTSRIAPDGHKIQHDHERRRSQVVIDKILGTDREQKTENDLHAAKQYSFSSFAQFKAVMTSMGYEVFQKEEQVYIKQGGRIQKKIPLAEIEDLFQKNYQDKARNRQLRAYLKKYRDVCANKEELQKEMKKNFGVDIVFFGKKDKPYGYMLIDHANKKVIHGARVLSVEELLDFATPEQRFDRIESFIDHLLKLNPKTTQGEIFQKLKKQHGYIKKGVIYFDGQSRPLSPETAAMIDRNNRISFIEKFHPTSQEEVELLCKIFKVDRPDLVTLSTERKQEYHDAVKKLRGIFSDEEVKSVRSSLYQEGYVIKQVENTYYAINFRNHILINLNEEDFDVERVKKPSQKKKRNGIPLQKTHKKRPLNPVKSLQQKYHTGLGKLRNEGAGSHSANREWEVGKNTPYENIDNGHSMKW</sequence>
<gene>
    <name evidence="3" type="ORF">EVA_03000</name>
</gene>
<accession>J9H4V7</accession>